<dbReference type="EMBL" id="AP012492">
    <property type="protein sequence ID" value="BAM33143.1"/>
    <property type="molecule type" value="Genomic_DNA"/>
</dbReference>
<feature type="region of interest" description="Disordered" evidence="1">
    <location>
        <begin position="34"/>
        <end position="81"/>
    </location>
</feature>
<evidence type="ECO:0000313" key="2">
    <source>
        <dbReference type="EMBL" id="BAM33143.1"/>
    </source>
</evidence>
<protein>
    <submittedName>
        <fullName evidence="2">Uncharacterized protein</fullName>
    </submittedName>
</protein>
<reference evidence="2 5" key="2">
    <citation type="journal article" date="2012" name="J. Bacteriol.">
        <title>Complete Genome Sequence of Helicobacter cinaedi Type Strain ATCC BAA-847.</title>
        <authorList>
            <person name="Miyoshi-Akiyama T."/>
            <person name="Takeshita N."/>
            <person name="Ohmagari N."/>
            <person name="Kirikae T."/>
        </authorList>
    </citation>
    <scope>NUCLEOTIDE SEQUENCE [LARGE SCALE GENOMIC DNA]</scope>
    <source>
        <strain evidence="2 5">ATCC BAA-847</strain>
    </source>
</reference>
<dbReference type="Proteomes" id="UP000006036">
    <property type="component" value="Chromosome 1"/>
</dbReference>
<evidence type="ECO:0000256" key="1">
    <source>
        <dbReference type="SAM" id="MobiDB-lite"/>
    </source>
</evidence>
<dbReference type="KEGG" id="hcb:HCBAA847_1925"/>
<evidence type="ECO:0000313" key="4">
    <source>
        <dbReference type="Proteomes" id="UP000005755"/>
    </source>
</evidence>
<evidence type="ECO:0000313" key="5">
    <source>
        <dbReference type="Proteomes" id="UP000006036"/>
    </source>
</evidence>
<reference evidence="4" key="4">
    <citation type="journal article" date="2014" name="Genome Announc.">
        <title>Draft genome sequences of six enterohepatic helicobacter species isolated from humans and one from rhesus macaques.</title>
        <authorList>
            <person name="Shen Z."/>
            <person name="Sheh A."/>
            <person name="Young S.K."/>
            <person name="Abouelliel A."/>
            <person name="Ward D.V."/>
            <person name="Earl A.M."/>
            <person name="Fox J.G."/>
        </authorList>
    </citation>
    <scope>NUCLEOTIDE SEQUENCE [LARGE SCALE GENOMIC DNA]</scope>
    <source>
        <strain evidence="4">CCUG 18818</strain>
    </source>
</reference>
<dbReference type="EMBL" id="DS990391">
    <property type="protein sequence ID" value="EFR45780.1"/>
    <property type="molecule type" value="Genomic_DNA"/>
</dbReference>
<accession>A0AAI8MP10</accession>
<keyword evidence="4" id="KW-1185">Reference proteome</keyword>
<name>A0AAI8MP10_9HELI</name>
<feature type="region of interest" description="Disordered" evidence="1">
    <location>
        <begin position="1"/>
        <end position="22"/>
    </location>
</feature>
<gene>
    <name evidence="2" type="ORF">HCBAA847_1925</name>
    <name evidence="3" type="ORF">HCCG_00326</name>
</gene>
<sequence>MSDKNSQSEATLNGLPTQNLQRFQDGVSSAMMLKLQTEGVSTSPMIKPSQPQQTIAQQPNFNQQTLPSTPNNGAETKAKNK</sequence>
<dbReference type="AlphaFoldDB" id="A0AAI8MP10"/>
<dbReference type="Proteomes" id="UP000005755">
    <property type="component" value="Unassembled WGS sequence"/>
</dbReference>
<dbReference type="RefSeq" id="WP_002955603.1">
    <property type="nucleotide sequence ID" value="NC_020555.1"/>
</dbReference>
<proteinExistence type="predicted"/>
<organism evidence="2 5">
    <name type="scientific">Helicobacter cinaedi CCUG 18818 = ATCC BAA-847</name>
    <dbReference type="NCBI Taxonomy" id="537971"/>
    <lineage>
        <taxon>Bacteria</taxon>
        <taxon>Pseudomonadati</taxon>
        <taxon>Campylobacterota</taxon>
        <taxon>Epsilonproteobacteria</taxon>
        <taxon>Campylobacterales</taxon>
        <taxon>Helicobacteraceae</taxon>
        <taxon>Helicobacter</taxon>
    </lineage>
</organism>
<dbReference type="GeneID" id="66540122"/>
<reference evidence="3" key="1">
    <citation type="submission" date="2008-08" db="EMBL/GenBank/DDBJ databases">
        <title>Annotation of Helicobacter cinaedi strain CCUG 18818.</title>
        <authorList>
            <consortium name="The Broad Institute Genome Sequencing Platform"/>
            <person name="Fox J.G."/>
            <person name="Shen Z."/>
            <person name="Charoenlap N."/>
            <person name="Schauer D.B."/>
            <person name="Ward D."/>
            <person name="Mehta T."/>
            <person name="Young S."/>
            <person name="Jaffe D."/>
            <person name="Gnerre S."/>
            <person name="Berlin A."/>
            <person name="Heiman D."/>
            <person name="Hepburn T."/>
            <person name="Shea T."/>
            <person name="Sykes S."/>
            <person name="Alvarado L."/>
            <person name="Kodira C."/>
            <person name="Borodovsky M."/>
            <person name="Lander E."/>
            <person name="Galagan J."/>
            <person name="Nusbaum C."/>
            <person name="Birren B."/>
        </authorList>
    </citation>
    <scope>NUCLEOTIDE SEQUENCE</scope>
    <source>
        <strain evidence="3">CCUG 18818</strain>
    </source>
</reference>
<feature type="compositionally biased region" description="Polar residues" evidence="1">
    <location>
        <begin position="38"/>
        <end position="74"/>
    </location>
</feature>
<reference evidence="2" key="3">
    <citation type="submission" date="2012-07" db="EMBL/GenBank/DDBJ databases">
        <authorList>
            <person name="Akiyama T."/>
            <person name="Takeshita N."/>
            <person name="Ohmagari N."/>
            <person name="Kirikae T."/>
        </authorList>
    </citation>
    <scope>NUCLEOTIDE SEQUENCE</scope>
    <source>
        <strain evidence="2">ATCC BAA-847</strain>
    </source>
</reference>
<evidence type="ECO:0000313" key="3">
    <source>
        <dbReference type="EMBL" id="EFR45780.1"/>
    </source>
</evidence>